<feature type="repeat" description="ANK" evidence="3">
    <location>
        <begin position="1055"/>
        <end position="1087"/>
    </location>
</feature>
<evidence type="ECO:0000256" key="3">
    <source>
        <dbReference type="PROSITE-ProRule" id="PRU00023"/>
    </source>
</evidence>
<evidence type="ECO:0000313" key="6">
    <source>
        <dbReference type="Proteomes" id="UP000011715"/>
    </source>
</evidence>
<dbReference type="Proteomes" id="UP000011715">
    <property type="component" value="Unassembled WGS sequence"/>
</dbReference>
<dbReference type="PRINTS" id="PR01415">
    <property type="entry name" value="ANKYRIN"/>
</dbReference>
<protein>
    <submittedName>
        <fullName evidence="4 5">Uncharacterized protein</fullName>
    </submittedName>
</protein>
<dbReference type="EMBL" id="GL876966">
    <property type="protein sequence ID" value="KLU81871.1"/>
    <property type="molecule type" value="Genomic_DNA"/>
</dbReference>
<dbReference type="STRING" id="644358.A0A0C4DME6"/>
<organism evidence="5 6">
    <name type="scientific">Magnaporthiopsis poae (strain ATCC 64411 / 73-15)</name>
    <name type="common">Kentucky bluegrass fungus</name>
    <name type="synonym">Magnaporthe poae</name>
    <dbReference type="NCBI Taxonomy" id="644358"/>
    <lineage>
        <taxon>Eukaryota</taxon>
        <taxon>Fungi</taxon>
        <taxon>Dikarya</taxon>
        <taxon>Ascomycota</taxon>
        <taxon>Pezizomycotina</taxon>
        <taxon>Sordariomycetes</taxon>
        <taxon>Sordariomycetidae</taxon>
        <taxon>Magnaporthales</taxon>
        <taxon>Magnaporthaceae</taxon>
        <taxon>Magnaporthiopsis</taxon>
    </lineage>
</organism>
<dbReference type="OrthoDB" id="4938465at2759"/>
<dbReference type="SUPFAM" id="SSF48403">
    <property type="entry name" value="Ankyrin repeat"/>
    <property type="match status" value="2"/>
</dbReference>
<reference evidence="5" key="4">
    <citation type="journal article" date="2015" name="G3 (Bethesda)">
        <title>Genome sequences of three phytopathogenic species of the Magnaporthaceae family of fungi.</title>
        <authorList>
            <person name="Okagaki L.H."/>
            <person name="Nunes C.C."/>
            <person name="Sailsbery J."/>
            <person name="Clay B."/>
            <person name="Brown D."/>
            <person name="John T."/>
            <person name="Oh Y."/>
            <person name="Young N."/>
            <person name="Fitzgerald M."/>
            <person name="Haas B.J."/>
            <person name="Zeng Q."/>
            <person name="Young S."/>
            <person name="Adiconis X."/>
            <person name="Fan L."/>
            <person name="Levin J.Z."/>
            <person name="Mitchell T.K."/>
            <person name="Okubara P.A."/>
            <person name="Farman M.L."/>
            <person name="Kohn L.M."/>
            <person name="Birren B."/>
            <person name="Ma L.-J."/>
            <person name="Dean R.A."/>
        </authorList>
    </citation>
    <scope>NUCLEOTIDE SEQUENCE</scope>
    <source>
        <strain evidence="5">ATCC 64411 / 73-15</strain>
    </source>
</reference>
<dbReference type="PROSITE" id="PS50297">
    <property type="entry name" value="ANK_REP_REGION"/>
    <property type="match status" value="3"/>
</dbReference>
<evidence type="ECO:0000313" key="5">
    <source>
        <dbReference type="EnsemblFungi" id="MAPG_00952T0"/>
    </source>
</evidence>
<keyword evidence="6" id="KW-1185">Reference proteome</keyword>
<dbReference type="InterPro" id="IPR002110">
    <property type="entry name" value="Ankyrin_rpt"/>
</dbReference>
<evidence type="ECO:0000256" key="1">
    <source>
        <dbReference type="ARBA" id="ARBA00022737"/>
    </source>
</evidence>
<dbReference type="SMART" id="SM00248">
    <property type="entry name" value="ANK"/>
    <property type="match status" value="14"/>
</dbReference>
<dbReference type="PANTHER" id="PTHR24198:SF165">
    <property type="entry name" value="ANKYRIN REPEAT-CONTAINING PROTEIN-RELATED"/>
    <property type="match status" value="1"/>
</dbReference>
<dbReference type="PANTHER" id="PTHR24198">
    <property type="entry name" value="ANKYRIN REPEAT AND PROTEIN KINASE DOMAIN-CONTAINING PROTEIN"/>
    <property type="match status" value="1"/>
</dbReference>
<dbReference type="Pfam" id="PF12796">
    <property type="entry name" value="Ank_2"/>
    <property type="match status" value="4"/>
</dbReference>
<feature type="repeat" description="ANK" evidence="3">
    <location>
        <begin position="549"/>
        <end position="581"/>
    </location>
</feature>
<gene>
    <name evidence="4" type="ORF">MAPG_00952</name>
</gene>
<proteinExistence type="predicted"/>
<dbReference type="PROSITE" id="PS50088">
    <property type="entry name" value="ANK_REPEAT"/>
    <property type="match status" value="3"/>
</dbReference>
<feature type="repeat" description="ANK" evidence="3">
    <location>
        <begin position="915"/>
        <end position="943"/>
    </location>
</feature>
<evidence type="ECO:0000256" key="2">
    <source>
        <dbReference type="ARBA" id="ARBA00023043"/>
    </source>
</evidence>
<dbReference type="OMA" id="EDIMANM"/>
<reference evidence="5" key="5">
    <citation type="submission" date="2015-06" db="UniProtKB">
        <authorList>
            <consortium name="EnsemblFungi"/>
        </authorList>
    </citation>
    <scope>IDENTIFICATION</scope>
    <source>
        <strain evidence="5">ATCC 64411</strain>
    </source>
</reference>
<accession>A0A0C4DME6</accession>
<sequence length="1157" mass="124552">MVIITSCGPLPSPDITIANAGAKDHYDRYRPVIVFVAHNAGAVLVEQVLLLASEDYRHQWISHSTVALVSRRLPSCFPPGTRNQLTAPKYLIESPSYTNHCGWEQCPVRLNATDRMRLEMLSALLKVPPHALAHVEVQFSAIRHAYDVTTSFKPLDMPPGVPFRSVSMRDAGWAQAIRNMAAEKAARIVEVRPVWEGQEDNIAKKVCSGDGYTYLCVMLSLEMLEHSKIPSTEDALRQQLMTPILPIEKVFDTLVSGLHESEPARLAISWIYHAARPLTVRELAVALALRADLLGEPGNAQRLTFGILAGAVSWDLLRDLGGILGAAIKVADDRVFLAHSTLRDYLKEHSNIFFPDFHATIAGRRPSAGTATPYGVASALLEYAELYWMSHFKLAPSLSQSPDGKATQSLALSVDTSGVADRKPSGAWDVSGTPETWLIRCGQAFGWKEDVIDDPLLLAAQFELGRIVDKLLAENPTPIAPERVGKAASIAARTGNVAIIHALLEVADSSSALLAALKAAAEYGHADVVEQLMARVDAADAVSLRSTRDANSPLLLAASNGHTEVVRLLLAQGLSMQTSDSSGNGPVHLASACGDAGTLKVLQELGPDDFDKAVATGNRSGRYPIHLACEAGFVEALDLLLSSLTNDQLAQVTRVGVKAMNAVQLAAESGHAAVLKTFIMAGVDVVRGYTTVASTPLCLAAQNGHYDAIVCLVEELEKLVTSVGDSKATTTEPRGQEEPWRLSVEKGFEQAVKGGHAKIVRFLIPDPLRNAAKDSDLLLHAITWGHFDVVKTLVGAGISVKTERKYNPALDRAIFSNSPDIVRFVLNQGDDLQQQDRGDLTPLETAARSGHVGVFKDLLACEEKLRAPSDQPRRPPGALLLAIQSPLESKVKTEFVHFLLDNQWEAGAPEGFDYPLHSATTNGQDDIVELLLRRGADLNARDQLRRTALHLAVAGRRTSTVAILLHRANPNLVGREGLAPLHVATDEGAEIVVRALLGLDGENGSILAVGRAKADVELPGPEGWRALHYAHASPAITRCLLEADPVPRLDAVAKGRLTPLILAASRGLDDVVRQLLDAGAKPDELDSEGRTALHHVAGYTDGDHPDRAKSLLEYKADPNIGTNDQPTPLYAAIVSETKGVARGIGCRPTGTTVMRFP</sequence>
<reference evidence="6" key="1">
    <citation type="submission" date="2010-05" db="EMBL/GenBank/DDBJ databases">
        <title>The genome sequence of Magnaporthe poae strain ATCC 64411.</title>
        <authorList>
            <person name="Ma L.-J."/>
            <person name="Dead R."/>
            <person name="Young S."/>
            <person name="Zeng Q."/>
            <person name="Koehrsen M."/>
            <person name="Alvarado L."/>
            <person name="Berlin A."/>
            <person name="Chapman S.B."/>
            <person name="Chen Z."/>
            <person name="Freedman E."/>
            <person name="Gellesch M."/>
            <person name="Goldberg J."/>
            <person name="Griggs A."/>
            <person name="Gujja S."/>
            <person name="Heilman E.R."/>
            <person name="Heiman D."/>
            <person name="Hepburn T."/>
            <person name="Howarth C."/>
            <person name="Jen D."/>
            <person name="Larson L."/>
            <person name="Mehta T."/>
            <person name="Neiman D."/>
            <person name="Pearson M."/>
            <person name="Roberts A."/>
            <person name="Saif S."/>
            <person name="Shea T."/>
            <person name="Shenoy N."/>
            <person name="Sisk P."/>
            <person name="Stolte C."/>
            <person name="Sykes S."/>
            <person name="Walk T."/>
            <person name="White J."/>
            <person name="Yandava C."/>
            <person name="Haas B."/>
            <person name="Nusbaum C."/>
            <person name="Birren B."/>
        </authorList>
    </citation>
    <scope>NUCLEOTIDE SEQUENCE [LARGE SCALE GENOMIC DNA]</scope>
    <source>
        <strain evidence="6">ATCC 64411 / 73-15</strain>
    </source>
</reference>
<reference evidence="4" key="2">
    <citation type="submission" date="2010-05" db="EMBL/GenBank/DDBJ databases">
        <title>The Genome Sequence of Magnaporthe poae strain ATCC 64411.</title>
        <authorList>
            <consortium name="The Broad Institute Genome Sequencing Platform"/>
            <consortium name="Broad Institute Genome Sequencing Center for Infectious Disease"/>
            <person name="Ma L.-J."/>
            <person name="Dead R."/>
            <person name="Young S."/>
            <person name="Zeng Q."/>
            <person name="Koehrsen M."/>
            <person name="Alvarado L."/>
            <person name="Berlin A."/>
            <person name="Chapman S.B."/>
            <person name="Chen Z."/>
            <person name="Freedman E."/>
            <person name="Gellesch M."/>
            <person name="Goldberg J."/>
            <person name="Griggs A."/>
            <person name="Gujja S."/>
            <person name="Heilman E.R."/>
            <person name="Heiman D."/>
            <person name="Hepburn T."/>
            <person name="Howarth C."/>
            <person name="Jen D."/>
            <person name="Larson L."/>
            <person name="Mehta T."/>
            <person name="Neiman D."/>
            <person name="Pearson M."/>
            <person name="Roberts A."/>
            <person name="Saif S."/>
            <person name="Shea T."/>
            <person name="Shenoy N."/>
            <person name="Sisk P."/>
            <person name="Stolte C."/>
            <person name="Sykes S."/>
            <person name="Walk T."/>
            <person name="White J."/>
            <person name="Yandava C."/>
            <person name="Haas B."/>
            <person name="Nusbaum C."/>
            <person name="Birren B."/>
        </authorList>
    </citation>
    <scope>NUCLEOTIDE SEQUENCE</scope>
    <source>
        <strain evidence="4">ATCC 64411</strain>
    </source>
</reference>
<dbReference type="EMBL" id="ADBL01000228">
    <property type="status" value="NOT_ANNOTATED_CDS"/>
    <property type="molecule type" value="Genomic_DNA"/>
</dbReference>
<dbReference type="eggNOG" id="KOG4177">
    <property type="taxonomic scope" value="Eukaryota"/>
</dbReference>
<dbReference type="InterPro" id="IPR036770">
    <property type="entry name" value="Ankyrin_rpt-contain_sf"/>
</dbReference>
<dbReference type="AlphaFoldDB" id="A0A0C4DME6"/>
<name>A0A0C4DME6_MAGP6</name>
<reference evidence="4" key="3">
    <citation type="submission" date="2011-03" db="EMBL/GenBank/DDBJ databases">
        <title>Annotation of Magnaporthe poae ATCC 64411.</title>
        <authorList>
            <person name="Ma L.-J."/>
            <person name="Dead R."/>
            <person name="Young S.K."/>
            <person name="Zeng Q."/>
            <person name="Gargeya S."/>
            <person name="Fitzgerald M."/>
            <person name="Haas B."/>
            <person name="Abouelleil A."/>
            <person name="Alvarado L."/>
            <person name="Arachchi H.M."/>
            <person name="Berlin A."/>
            <person name="Brown A."/>
            <person name="Chapman S.B."/>
            <person name="Chen Z."/>
            <person name="Dunbar C."/>
            <person name="Freedman E."/>
            <person name="Gearin G."/>
            <person name="Gellesch M."/>
            <person name="Goldberg J."/>
            <person name="Griggs A."/>
            <person name="Gujja S."/>
            <person name="Heiman D."/>
            <person name="Howarth C."/>
            <person name="Larson L."/>
            <person name="Lui A."/>
            <person name="MacDonald P.J.P."/>
            <person name="Mehta T."/>
            <person name="Montmayeur A."/>
            <person name="Murphy C."/>
            <person name="Neiman D."/>
            <person name="Pearson M."/>
            <person name="Priest M."/>
            <person name="Roberts A."/>
            <person name="Saif S."/>
            <person name="Shea T."/>
            <person name="Shenoy N."/>
            <person name="Sisk P."/>
            <person name="Stolte C."/>
            <person name="Sykes S."/>
            <person name="Yandava C."/>
            <person name="Wortman J."/>
            <person name="Nusbaum C."/>
            <person name="Birren B."/>
        </authorList>
    </citation>
    <scope>NUCLEOTIDE SEQUENCE</scope>
    <source>
        <strain evidence="4">ATCC 64411</strain>
    </source>
</reference>
<dbReference type="EnsemblFungi" id="MAPG_00952T0">
    <property type="protein sequence ID" value="MAPG_00952T0"/>
    <property type="gene ID" value="MAPG_00952"/>
</dbReference>
<evidence type="ECO:0000313" key="4">
    <source>
        <dbReference type="EMBL" id="KLU81871.1"/>
    </source>
</evidence>
<keyword evidence="1" id="KW-0677">Repeat</keyword>
<dbReference type="VEuPathDB" id="FungiDB:MAPG_00952"/>
<keyword evidence="2 3" id="KW-0040">ANK repeat</keyword>
<dbReference type="Gene3D" id="1.25.40.20">
    <property type="entry name" value="Ankyrin repeat-containing domain"/>
    <property type="match status" value="3"/>
</dbReference>